<dbReference type="RefSeq" id="XP_011410952.1">
    <property type="nucleotide sequence ID" value="XM_011412650.1"/>
</dbReference>
<dbReference type="KEGG" id="maj:MAA_11735"/>
<dbReference type="OrthoDB" id="5077747at2759"/>
<comment type="caution">
    <text evidence="1">The sequence shown here is derived from an EMBL/GenBank/DDBJ whole genome shotgun (WGS) entry which is preliminary data.</text>
</comment>
<reference evidence="1 2" key="2">
    <citation type="journal article" date="2014" name="Proc. Natl. Acad. Sci. U.S.A.">
        <title>Trajectory and genomic determinants of fungal-pathogen speciation and host adaptation.</title>
        <authorList>
            <person name="Hu X."/>
            <person name="Xiao G."/>
            <person name="Zheng P."/>
            <person name="Shang Y."/>
            <person name="Su Y."/>
            <person name="Zhang X."/>
            <person name="Liu X."/>
            <person name="Zhan S."/>
            <person name="St Leger R.J."/>
            <person name="Wang C."/>
        </authorList>
    </citation>
    <scope>GENOME REANNOTATION</scope>
    <source>
        <strain evidence="2">ARSEF 23 / ATCC MYA-3075</strain>
    </source>
</reference>
<gene>
    <name evidence="1" type="ORF">MAA_11735</name>
</gene>
<dbReference type="Proteomes" id="UP000002498">
    <property type="component" value="Unassembled WGS sequence"/>
</dbReference>
<organism evidence="1 2">
    <name type="scientific">Metarhizium robertsii (strain ARSEF 23 / ATCC MYA-3075)</name>
    <name type="common">Metarhizium anisopliae (strain ARSEF 23)</name>
    <dbReference type="NCBI Taxonomy" id="655844"/>
    <lineage>
        <taxon>Eukaryota</taxon>
        <taxon>Fungi</taxon>
        <taxon>Dikarya</taxon>
        <taxon>Ascomycota</taxon>
        <taxon>Pezizomycotina</taxon>
        <taxon>Sordariomycetes</taxon>
        <taxon>Hypocreomycetidae</taxon>
        <taxon>Hypocreales</taxon>
        <taxon>Clavicipitaceae</taxon>
        <taxon>Metarhizium</taxon>
    </lineage>
</organism>
<reference evidence="1 2" key="1">
    <citation type="journal article" date="2011" name="PLoS Genet.">
        <title>Genome sequencing and comparative transcriptomics of the model entomopathogenic fungi Metarhizium anisopliae and M. acridum.</title>
        <authorList>
            <person name="Gao Q."/>
            <person name="Jin K."/>
            <person name="Ying S.H."/>
            <person name="Zhang Y."/>
            <person name="Xiao G."/>
            <person name="Shang Y."/>
            <person name="Duan Z."/>
            <person name="Hu X."/>
            <person name="Xie X.Q."/>
            <person name="Zhou G."/>
            <person name="Peng G."/>
            <person name="Luo Z."/>
            <person name="Huang W."/>
            <person name="Wang B."/>
            <person name="Fang W."/>
            <person name="Wang S."/>
            <person name="Zhong Y."/>
            <person name="Ma L.J."/>
            <person name="St Leger R.J."/>
            <person name="Zhao G.P."/>
            <person name="Pei Y."/>
            <person name="Feng M.G."/>
            <person name="Xia Y."/>
            <person name="Wang C."/>
        </authorList>
    </citation>
    <scope>NUCLEOTIDE SEQUENCE [LARGE SCALE GENOMIC DNA]</scope>
    <source>
        <strain evidence="2">ARSEF 23 / ATCC MYA-3075</strain>
    </source>
</reference>
<dbReference type="EMBL" id="ADNJ02000015">
    <property type="protein sequence ID" value="KHO10684.1"/>
    <property type="molecule type" value="Genomic_DNA"/>
</dbReference>
<name>A0A0B2XF90_METRA</name>
<protein>
    <submittedName>
        <fullName evidence="1">Uncharacterized protein</fullName>
    </submittedName>
</protein>
<keyword evidence="2" id="KW-1185">Reference proteome</keyword>
<dbReference type="GeneID" id="23633183"/>
<proteinExistence type="predicted"/>
<evidence type="ECO:0000313" key="2">
    <source>
        <dbReference type="Proteomes" id="UP000002498"/>
    </source>
</evidence>
<dbReference type="HOGENOM" id="CLU_000692_0_1_1"/>
<dbReference type="AlphaFoldDB" id="A0A0B2XF90"/>
<evidence type="ECO:0000313" key="1">
    <source>
        <dbReference type="EMBL" id="KHO10684.1"/>
    </source>
</evidence>
<sequence>MEGSESPVSADQSGISALDTVAQMSSLHPELHALAEQAKFSGGETHPASPFCSTVSPESFGTPFPQLSSPILQDSDDCNALSAEVWRNPDQAAGIPVALPQHDSDNLDSHLGCFVQALEAQQADRSSESIELCSQTFFNPICSCGSQVDESEHTHSLREAVEHLQSSLPPLSKVFGESGSYIPRHSFQQWQRFLSEQPGTPLSFRKSEGPLPQRQISISRQWDIDSVWLGAKGLQAIRPPNDFRLSFLPSPVLNLSTEQVIQPHGLNLAKTRHILLGTFSTHCVRFSAFVFSPNAARCSSSKSIKNALSLERQKDLYDHIIIPAANEAIQDPSLQEIPRTYEIAYAKSRSYQEKPGNARRCGEDVSRSYHLQYVKGGAIPAANTTGKHGGIFQGPPIALPVALPEKHLRPRDAGRFPERLPRNCPTVFRPHALGHSLCWLHIGARDNVTSPSPHGCPGSEPYTLLWKSQCHRHLHQQLCRVTPDAALDATYFRGFLLRDVGDYQSKASTRRVSNPGRAHQAPPGIIRAKAYSCNKELVSVMFSNYNLFGSGTVSLLALNETMIEGLSSTSQEGLLAPMTQPSRDSLFSAWEANKRHVLAISEPRDLVSYGVRKEMTFRFGSILMMWNRGYFDPSRSPHASRFIVPLDHLFHEAALHTGSSPQSTLAFYTAQLLCRLLKDSLNSEQQFNYDNWIWLSKWRVQNREARHRGSLLERQGLGLDATVGNFGMLWIPRHCMDWRDGHIALGSLVQLYIPRTPGLARIINQTSVQSFTTSMVSVELCARHWLQEARHEFGRGRRCRAEELVENVIWLSVEEVARSYQLHLLSKLRVYWNRVFSYDVLKVTPPLRHLEQARDELAVTTGQIVTAQTVLGIYDEAWAVYWRVHPDGKSEQMPREIPCWMGTRKHVPPKDGWSDFIFRHPFDRPSPPTWNGHEFLGLYRKFKEIWEPIREYAGPFDHRFCRMIGRYILVSFNSDQGKEMGTNRTLGSWYENKPAFFRIQFWAPYLDPPENSKSRSWSSVDDHRRLDTDIPPSSISRTIVGEDFQRPLGEMSPKARNQTCRRAMQSLVDVTGPQWLLGGGLVYILPWNFQSTEMRDDGHDGPFRVPVSAAASKFACKPRRPTVLLPSRHNAMALLDAIQSLHGLSYKTLRLARDVRKLLSNDGQQYDIRSHFAARQKALGAATQPGSLLRQFLSQSEPPQKEVNEQDDAGN</sequence>
<accession>A0A0B2XF90</accession>